<dbReference type="InterPro" id="IPR041685">
    <property type="entry name" value="AAA_GajA/Old/RecF-like"/>
</dbReference>
<dbReference type="InterPro" id="IPR027417">
    <property type="entry name" value="P-loop_NTPase"/>
</dbReference>
<accession>A0A1Q6SFE7</accession>
<evidence type="ECO:0000259" key="2">
    <source>
        <dbReference type="Pfam" id="PF13175"/>
    </source>
</evidence>
<feature type="domain" description="DUF3696" evidence="1">
    <location>
        <begin position="311"/>
        <end position="362"/>
    </location>
</feature>
<name>A0A1Q6SFE7_9FIRM</name>
<dbReference type="RefSeq" id="WP_118591020.1">
    <property type="nucleotide sequence ID" value="NZ_JBLYGU010000015.1"/>
</dbReference>
<dbReference type="InterPro" id="IPR022532">
    <property type="entry name" value="DUF3696"/>
</dbReference>
<evidence type="ECO:0000259" key="1">
    <source>
        <dbReference type="Pfam" id="PF12476"/>
    </source>
</evidence>
<dbReference type="AlphaFoldDB" id="A0A1Q6SFE7"/>
<dbReference type="Gene3D" id="3.40.50.300">
    <property type="entry name" value="P-loop containing nucleotide triphosphate hydrolases"/>
    <property type="match status" value="1"/>
</dbReference>
<dbReference type="PANTHER" id="PTHR43581">
    <property type="entry name" value="ATP/GTP PHOSPHATASE"/>
    <property type="match status" value="1"/>
</dbReference>
<dbReference type="PANTHER" id="PTHR43581:SF2">
    <property type="entry name" value="EXCINUCLEASE ATPASE SUBUNIT"/>
    <property type="match status" value="1"/>
</dbReference>
<dbReference type="Proteomes" id="UP000284465">
    <property type="component" value="Unassembled WGS sequence"/>
</dbReference>
<dbReference type="SUPFAM" id="SSF52540">
    <property type="entry name" value="P-loop containing nucleoside triphosphate hydrolases"/>
    <property type="match status" value="1"/>
</dbReference>
<dbReference type="InterPro" id="IPR014592">
    <property type="entry name" value="P-loop_UCP034888"/>
</dbReference>
<protein>
    <submittedName>
        <fullName evidence="4">DUF3696 domain-containing protein</fullName>
    </submittedName>
</protein>
<comment type="caution">
    <text evidence="4">The sequence shown here is derived from an EMBL/GenBank/DDBJ whole genome shotgun (WGS) entry which is preliminary data.</text>
</comment>
<dbReference type="Pfam" id="PF13175">
    <property type="entry name" value="AAA_15"/>
    <property type="match status" value="1"/>
</dbReference>
<dbReference type="PIRSF" id="PIRSF034888">
    <property type="entry name" value="P-loop_UCP034888"/>
    <property type="match status" value="1"/>
</dbReference>
<dbReference type="GO" id="GO:0016887">
    <property type="term" value="F:ATP hydrolysis activity"/>
    <property type="evidence" value="ECO:0007669"/>
    <property type="project" value="InterPro"/>
</dbReference>
<evidence type="ECO:0000259" key="3">
    <source>
        <dbReference type="Pfam" id="PF13304"/>
    </source>
</evidence>
<dbReference type="EMBL" id="QSFP01000007">
    <property type="protein sequence ID" value="RHA67627.1"/>
    <property type="molecule type" value="Genomic_DNA"/>
</dbReference>
<feature type="domain" description="ATPase AAA-type core" evidence="3">
    <location>
        <begin position="183"/>
        <end position="298"/>
    </location>
</feature>
<organism evidence="4 5">
    <name type="scientific">Roseburia intestinalis</name>
    <dbReference type="NCBI Taxonomy" id="166486"/>
    <lineage>
        <taxon>Bacteria</taxon>
        <taxon>Bacillati</taxon>
        <taxon>Bacillota</taxon>
        <taxon>Clostridia</taxon>
        <taxon>Lachnospirales</taxon>
        <taxon>Lachnospiraceae</taxon>
        <taxon>Roseburia</taxon>
    </lineage>
</organism>
<dbReference type="InterPro" id="IPR003959">
    <property type="entry name" value="ATPase_AAA_core"/>
</dbReference>
<sequence>MLKKIKLKNFKCFEDIEFELGNVNLLAGSNGCGKSSFIQALLLLRQSIERDKDLQSLELYGHYINLGLAKDIIYEDAKNNELKIELWNEDNAYLGVFPQYDAEKYILTTNIEKKGDFSEFNIFSPAFEYVSAERIVPQNIFSAITFDDQLGNRGENTMSFLEKKGLTIHVEKNLCVDGSEQDYLLFQVDEWLNKLFDGFRLNITKLAEADSVNLHYQEKGENHMSAYRRAVNVGFGITYVLPVLVALLKAKKGDLVIVENPEAHLHPKAQRIMGEIILRAASVGVQVILETHSDHVLNGIRLGIKQGIIDSPEKVKNYFFTRENIGIGYHVNVYAPNIDQEGNIDLWPNGFFDEWDKALMDLY</sequence>
<dbReference type="InterPro" id="IPR051396">
    <property type="entry name" value="Bact_Antivir_Def_Nuclease"/>
</dbReference>
<evidence type="ECO:0000313" key="5">
    <source>
        <dbReference type="Proteomes" id="UP000284465"/>
    </source>
</evidence>
<dbReference type="Pfam" id="PF13304">
    <property type="entry name" value="AAA_21"/>
    <property type="match status" value="1"/>
</dbReference>
<dbReference type="GO" id="GO:0005524">
    <property type="term" value="F:ATP binding"/>
    <property type="evidence" value="ECO:0007669"/>
    <property type="project" value="InterPro"/>
</dbReference>
<feature type="domain" description="Endonuclease GajA/Old nuclease/RecF-like AAA" evidence="2">
    <location>
        <begin position="1"/>
        <end position="113"/>
    </location>
</feature>
<reference evidence="4 5" key="1">
    <citation type="submission" date="2018-08" db="EMBL/GenBank/DDBJ databases">
        <title>A genome reference for cultivated species of the human gut microbiota.</title>
        <authorList>
            <person name="Zou Y."/>
            <person name="Xue W."/>
            <person name="Luo G."/>
        </authorList>
    </citation>
    <scope>NUCLEOTIDE SEQUENCE [LARGE SCALE GENOMIC DNA]</scope>
    <source>
        <strain evidence="4 5">AM43-11</strain>
    </source>
</reference>
<dbReference type="Pfam" id="PF12476">
    <property type="entry name" value="DUF3696"/>
    <property type="match status" value="1"/>
</dbReference>
<gene>
    <name evidence="4" type="ORF">DW927_07835</name>
</gene>
<evidence type="ECO:0000313" key="4">
    <source>
        <dbReference type="EMBL" id="RHA67627.1"/>
    </source>
</evidence>
<proteinExistence type="predicted"/>